<evidence type="ECO:0000256" key="2">
    <source>
        <dbReference type="ARBA" id="ARBA00022741"/>
    </source>
</evidence>
<dbReference type="Gene3D" id="3.30.420.40">
    <property type="match status" value="2"/>
</dbReference>
<accession>A0A081BMJ8</accession>
<evidence type="ECO:0000256" key="4">
    <source>
        <dbReference type="RuleBase" id="RU003322"/>
    </source>
</evidence>
<keyword evidence="3 4" id="KW-0067">ATP-binding</keyword>
<dbReference type="SUPFAM" id="SSF53067">
    <property type="entry name" value="Actin-like ATPase domain"/>
    <property type="match status" value="2"/>
</dbReference>
<dbReference type="Gene3D" id="2.60.34.10">
    <property type="entry name" value="Substrate Binding Domain Of DNAk, Chain A, domain 1"/>
    <property type="match status" value="1"/>
</dbReference>
<dbReference type="GO" id="GO:0005524">
    <property type="term" value="F:ATP binding"/>
    <property type="evidence" value="ECO:0007669"/>
    <property type="project" value="UniProtKB-KW"/>
</dbReference>
<dbReference type="HOGENOM" id="CLU_038461_0_0_0"/>
<name>A0A081BMJ8_9BACT</name>
<dbReference type="GO" id="GO:0140662">
    <property type="term" value="F:ATP-dependent protein folding chaperone"/>
    <property type="evidence" value="ECO:0007669"/>
    <property type="project" value="InterPro"/>
</dbReference>
<dbReference type="Gene3D" id="3.90.640.10">
    <property type="entry name" value="Actin, Chain A, domain 4"/>
    <property type="match status" value="1"/>
</dbReference>
<evidence type="ECO:0000256" key="3">
    <source>
        <dbReference type="ARBA" id="ARBA00022840"/>
    </source>
</evidence>
<dbReference type="SUPFAM" id="SSF100920">
    <property type="entry name" value="Heat shock protein 70kD (HSP70), peptide-binding domain"/>
    <property type="match status" value="1"/>
</dbReference>
<evidence type="ECO:0000313" key="6">
    <source>
        <dbReference type="Proteomes" id="UP000030700"/>
    </source>
</evidence>
<dbReference type="InterPro" id="IPR043129">
    <property type="entry name" value="ATPase_NBD"/>
</dbReference>
<sequence length="529" mass="59482">MAGRLAIDFGTSNTVIAVWDETKKEGAPFHIPDYGYFHQYGSERFSVVPSLIHYAPDKRRWIGGQVFQQQLYDSPRTFRWMKRYIANRNTRKQKLPEQDVSFFDAGKDFLSAVLLFAAQELGIQDEEIALTVPVEAFEHYENWLTGVAEAVGMPRFRVIDEASAAALGYGAHIQPGDVYLIFDFGGGTLDVSVVLIEEQAGSQVGRRCRVLGKAGVELGGATIDQWLFQEILRQNNRQDYDEDVRSMSRMLLVECERVKELLSVQERVEISVAHPEKNVTFSAAFTQAQFEEMLDEHDAFTLIDQALRRALRHAQERGYDQDHIKAALMVGGSSQIPSIQKTVKRMFGKERVMLNRPLDAVARGAAAFVAGVDFYDHIQHDYAIRHVSRGKTGYEFRTLVQRGTPYPTETPLDNFLVKATHDGQTHLGIAIFEVGERSRKAAAGVELVFDPSGAARLAPMSPEAEEQRTYFWMNEQNPTFLNADPPAVKGEARFEVSFAIDGNKRLLITTKDIHSGATVLRDYPVVKLT</sequence>
<gene>
    <name evidence="5" type="ORF">U14_02859</name>
</gene>
<reference evidence="5" key="1">
    <citation type="journal article" date="2015" name="PeerJ">
        <title>First genomic representation of candidate bacterial phylum KSB3 points to enhanced environmental sensing as a trigger of wastewater bulking.</title>
        <authorList>
            <person name="Sekiguchi Y."/>
            <person name="Ohashi A."/>
            <person name="Parks D.H."/>
            <person name="Yamauchi T."/>
            <person name="Tyson G.W."/>
            <person name="Hugenholtz P."/>
        </authorList>
    </citation>
    <scope>NUCLEOTIDE SEQUENCE [LARGE SCALE GENOMIC DNA]</scope>
</reference>
<dbReference type="InterPro" id="IPR029047">
    <property type="entry name" value="HSP70_peptide-bd_sf"/>
</dbReference>
<dbReference type="AlphaFoldDB" id="A0A081BMJ8"/>
<keyword evidence="5" id="KW-0346">Stress response</keyword>
<evidence type="ECO:0000313" key="5">
    <source>
        <dbReference type="EMBL" id="GAK51614.1"/>
    </source>
</evidence>
<comment type="similarity">
    <text evidence="1 4">Belongs to the heat shock protein 70 family.</text>
</comment>
<dbReference type="STRING" id="1499966.U14_02859"/>
<keyword evidence="2 4" id="KW-0547">Nucleotide-binding</keyword>
<organism evidence="5">
    <name type="scientific">Candidatus Moduliflexus flocculans</name>
    <dbReference type="NCBI Taxonomy" id="1499966"/>
    <lineage>
        <taxon>Bacteria</taxon>
        <taxon>Candidatus Moduliflexota</taxon>
        <taxon>Candidatus Moduliflexia</taxon>
        <taxon>Candidatus Moduliflexales</taxon>
        <taxon>Candidatus Moduliflexaceae</taxon>
    </lineage>
</organism>
<dbReference type="PROSITE" id="PS00329">
    <property type="entry name" value="HSP70_2"/>
    <property type="match status" value="1"/>
</dbReference>
<proteinExistence type="inferred from homology"/>
<dbReference type="EMBL" id="DF820457">
    <property type="protein sequence ID" value="GAK51614.1"/>
    <property type="molecule type" value="Genomic_DNA"/>
</dbReference>
<dbReference type="Proteomes" id="UP000030700">
    <property type="component" value="Unassembled WGS sequence"/>
</dbReference>
<protein>
    <submittedName>
        <fullName evidence="5">Heat shock protein 70 family protein</fullName>
    </submittedName>
</protein>
<keyword evidence="6" id="KW-1185">Reference proteome</keyword>
<dbReference type="Pfam" id="PF00012">
    <property type="entry name" value="HSP70"/>
    <property type="match status" value="1"/>
</dbReference>
<evidence type="ECO:0000256" key="1">
    <source>
        <dbReference type="ARBA" id="ARBA00007381"/>
    </source>
</evidence>
<dbReference type="PANTHER" id="PTHR19375">
    <property type="entry name" value="HEAT SHOCK PROTEIN 70KDA"/>
    <property type="match status" value="1"/>
</dbReference>
<dbReference type="PRINTS" id="PR00301">
    <property type="entry name" value="HEATSHOCK70"/>
</dbReference>
<dbReference type="InterPro" id="IPR018181">
    <property type="entry name" value="Heat_shock_70_CS"/>
</dbReference>
<dbReference type="InterPro" id="IPR013126">
    <property type="entry name" value="Hsp_70_fam"/>
</dbReference>